<comment type="similarity">
    <text evidence="1">Belongs to the uracil-DNA glycosylase (UDG) superfamily. Type 4 (UDGa) family.</text>
</comment>
<evidence type="ECO:0000259" key="10">
    <source>
        <dbReference type="SMART" id="SM00986"/>
    </source>
</evidence>
<dbReference type="InterPro" id="IPR051536">
    <property type="entry name" value="UDG_Type-4/5"/>
</dbReference>
<dbReference type="Proteomes" id="UP000247609">
    <property type="component" value="Unassembled WGS sequence"/>
</dbReference>
<evidence type="ECO:0000256" key="4">
    <source>
        <dbReference type="ARBA" id="ARBA00022723"/>
    </source>
</evidence>
<dbReference type="Gene3D" id="3.40.470.10">
    <property type="entry name" value="Uracil-DNA glycosylase-like domain"/>
    <property type="match status" value="1"/>
</dbReference>
<dbReference type="InterPro" id="IPR005122">
    <property type="entry name" value="Uracil-DNA_glycosylase-like"/>
</dbReference>
<comment type="caution">
    <text evidence="11">The sequence shown here is derived from an EMBL/GenBank/DDBJ whole genome shotgun (WGS) entry which is preliminary data.</text>
</comment>
<dbReference type="SMART" id="SM00987">
    <property type="entry name" value="UreE_C"/>
    <property type="match status" value="1"/>
</dbReference>
<proteinExistence type="inferred from homology"/>
<evidence type="ECO:0000256" key="8">
    <source>
        <dbReference type="ARBA" id="ARBA00023014"/>
    </source>
</evidence>
<protein>
    <recommendedName>
        <fullName evidence="2">Type-4 uracil-DNA glycosylase</fullName>
    </recommendedName>
</protein>
<feature type="domain" description="Uracil-DNA glycosylase-like" evidence="10">
    <location>
        <begin position="244"/>
        <end position="404"/>
    </location>
</feature>
<organism evidence="11 12">
    <name type="scientific">Novacetimonas pomaceti</name>
    <dbReference type="NCBI Taxonomy" id="2021998"/>
    <lineage>
        <taxon>Bacteria</taxon>
        <taxon>Pseudomonadati</taxon>
        <taxon>Pseudomonadota</taxon>
        <taxon>Alphaproteobacteria</taxon>
        <taxon>Acetobacterales</taxon>
        <taxon>Acetobacteraceae</taxon>
        <taxon>Novacetimonas</taxon>
    </lineage>
</organism>
<keyword evidence="6" id="KW-0378">Hydrolase</keyword>
<accession>A0A318QDL4</accession>
<keyword evidence="9" id="KW-0234">DNA repair</keyword>
<evidence type="ECO:0000313" key="12">
    <source>
        <dbReference type="Proteomes" id="UP000247609"/>
    </source>
</evidence>
<dbReference type="GO" id="GO:0051539">
    <property type="term" value="F:4 iron, 4 sulfur cluster binding"/>
    <property type="evidence" value="ECO:0007669"/>
    <property type="project" value="UniProtKB-KW"/>
</dbReference>
<sequence>MPTVLLAHGLDFATWRNATRTLILHDIRPEDIVWDIQDPTTSAGAPGLATPLTDTPAPRATFGVSRAVMQMAGDVLQTQASDRFGLAYSLIAHHVASRNGQHDRAPAPDIARAEALAEDVRNDTRALRALAAQLRHDEDTGMWEDTCDAPASFAPECNARFITLQLSFQPWRLEMGERTMRWDGNTLHLEGALRDASPASFPPPALALAEGMDIERITSLPAVTETARSCLICPMAHHATQTVFGEGSVTASLMFVGEQPGDQEDLVGRPFVGPAGQLFDRALQEVGIARDDVYVTNTVKHFKFFRRNGRRIHQKAGMEEIRACAPWLRAERRLVRPRLLVMLGATAASAILQRPVVIGRERSHPIPLDDATQGLVTVHPSFLLRQPTAEAREREYARFVEDLRLARSLISS</sequence>
<keyword evidence="3" id="KW-0004">4Fe-4S</keyword>
<dbReference type="GO" id="GO:0006281">
    <property type="term" value="P:DNA repair"/>
    <property type="evidence" value="ECO:0007669"/>
    <property type="project" value="UniProtKB-KW"/>
</dbReference>
<dbReference type="NCBIfam" id="TIGR03914">
    <property type="entry name" value="UDG_fam_dom"/>
    <property type="match status" value="1"/>
</dbReference>
<evidence type="ECO:0000256" key="5">
    <source>
        <dbReference type="ARBA" id="ARBA00022763"/>
    </source>
</evidence>
<dbReference type="PANTHER" id="PTHR33693:SF9">
    <property type="entry name" value="TYPE-4 URACIL-DNA GLYCOSYLASE"/>
    <property type="match status" value="1"/>
</dbReference>
<dbReference type="RefSeq" id="WP_110526314.1">
    <property type="nucleotide sequence ID" value="NZ_NOXG01000001.1"/>
</dbReference>
<dbReference type="AlphaFoldDB" id="A0A318QDL4"/>
<dbReference type="InterPro" id="IPR036895">
    <property type="entry name" value="Uracil-DNA_glycosylase-like_sf"/>
</dbReference>
<dbReference type="Pfam" id="PF03167">
    <property type="entry name" value="UDG"/>
    <property type="match status" value="1"/>
</dbReference>
<gene>
    <name evidence="11" type="ORF">CFR71_01910</name>
</gene>
<dbReference type="GO" id="GO:0046872">
    <property type="term" value="F:metal ion binding"/>
    <property type="evidence" value="ECO:0007669"/>
    <property type="project" value="UniProtKB-KW"/>
</dbReference>
<dbReference type="SUPFAM" id="SSF52141">
    <property type="entry name" value="Uracil-DNA glycosylase-like"/>
    <property type="match status" value="1"/>
</dbReference>
<reference evidence="11 12" key="1">
    <citation type="submission" date="2017-07" db="EMBL/GenBank/DDBJ databases">
        <title>A draft genome sequence of Komagataeibacter sp. T5K1.</title>
        <authorList>
            <person name="Skraban J."/>
            <person name="Cleenwerck I."/>
            <person name="Vandamme P."/>
            <person name="Trcek J."/>
        </authorList>
    </citation>
    <scope>NUCLEOTIDE SEQUENCE [LARGE SCALE GENOMIC DNA]</scope>
    <source>
        <strain evidence="11 12">T5K1</strain>
    </source>
</reference>
<keyword evidence="8" id="KW-0411">Iron-sulfur</keyword>
<dbReference type="SMART" id="SM00986">
    <property type="entry name" value="UDG"/>
    <property type="match status" value="1"/>
</dbReference>
<evidence type="ECO:0000256" key="6">
    <source>
        <dbReference type="ARBA" id="ARBA00022801"/>
    </source>
</evidence>
<keyword evidence="7" id="KW-0408">Iron</keyword>
<dbReference type="NCBIfam" id="TIGR00758">
    <property type="entry name" value="UDG_fam4"/>
    <property type="match status" value="1"/>
</dbReference>
<name>A0A318QDL4_9PROT</name>
<dbReference type="CDD" id="cd10030">
    <property type="entry name" value="UDG-F4_TTUDGA_SPO1dp_like"/>
    <property type="match status" value="1"/>
</dbReference>
<evidence type="ECO:0000256" key="9">
    <source>
        <dbReference type="ARBA" id="ARBA00023204"/>
    </source>
</evidence>
<evidence type="ECO:0000256" key="1">
    <source>
        <dbReference type="ARBA" id="ARBA00006521"/>
    </source>
</evidence>
<keyword evidence="5" id="KW-0227">DNA damage</keyword>
<dbReference type="PANTHER" id="PTHR33693">
    <property type="entry name" value="TYPE-5 URACIL-DNA GLYCOSYLASE"/>
    <property type="match status" value="1"/>
</dbReference>
<evidence type="ECO:0000256" key="2">
    <source>
        <dbReference type="ARBA" id="ARBA00019403"/>
    </source>
</evidence>
<dbReference type="InterPro" id="IPR005273">
    <property type="entry name" value="Ura-DNA_glyco_family4"/>
</dbReference>
<evidence type="ECO:0000256" key="3">
    <source>
        <dbReference type="ARBA" id="ARBA00022485"/>
    </source>
</evidence>
<evidence type="ECO:0000256" key="7">
    <source>
        <dbReference type="ARBA" id="ARBA00023004"/>
    </source>
</evidence>
<keyword evidence="4" id="KW-0479">Metal-binding</keyword>
<dbReference type="GO" id="GO:0097506">
    <property type="term" value="F:deaminated base DNA N-glycosylase activity"/>
    <property type="evidence" value="ECO:0007669"/>
    <property type="project" value="UniProtKB-ARBA"/>
</dbReference>
<evidence type="ECO:0000313" key="11">
    <source>
        <dbReference type="EMBL" id="PYD77105.1"/>
    </source>
</evidence>
<dbReference type="EMBL" id="NOXG01000001">
    <property type="protein sequence ID" value="PYD77105.1"/>
    <property type="molecule type" value="Genomic_DNA"/>
</dbReference>